<gene>
    <name evidence="8" type="primary">LOC108041899</name>
    <name evidence="6" type="synonym">108041899</name>
</gene>
<dbReference type="PANTHER" id="PTHR48043">
    <property type="entry name" value="EG:EG0003.4 PROTEIN-RELATED"/>
    <property type="match status" value="1"/>
</dbReference>
<dbReference type="AlphaFoldDB" id="A0A6P4EKC6"/>
<keyword evidence="5" id="KW-0732">Signal</keyword>
<dbReference type="RefSeq" id="XP_016975448.1">
    <property type="nucleotide sequence ID" value="XM_017119959.1"/>
</dbReference>
<reference evidence="6" key="3">
    <citation type="submission" date="2025-05" db="UniProtKB">
        <authorList>
            <consortium name="EnsemblMetazoa"/>
        </authorList>
    </citation>
    <scope>IDENTIFICATION</scope>
</reference>
<dbReference type="InterPro" id="IPR035595">
    <property type="entry name" value="UDP_glycos_trans_CS"/>
</dbReference>
<dbReference type="Gene3D" id="3.40.50.2000">
    <property type="entry name" value="Glycogen Phosphorylase B"/>
    <property type="match status" value="1"/>
</dbReference>
<dbReference type="SUPFAM" id="SSF53756">
    <property type="entry name" value="UDP-Glycosyltransferase/glycogen phosphorylase"/>
    <property type="match status" value="1"/>
</dbReference>
<sequence length="516" mass="58605">MLVIHLSGLLLILPACIQAARILAVFPFPGPSQYINVVPYLKTLASRGHQVTSINAFPQKKPLENFRDIPIPEVFDNYNEIINELNDPMNIWQENNFINKFFVDITRSVLTNKEVTETLLPPGKDQYDLIIVEALRSDAYYGFAAHFNAPIIGISTFGTDWNIDELVGNVSPLSYTPLVTAGFTDRMTFGERVSNFVDTTVAWLNYRLVHMPEQERLYEKYFPIASKRVRLTDLNRNFSLVLLNQHFSLSFPRAYVPNMIQVGGLHISHKPAALPKDLEEFIQGSGEEGVIYFSLGSNVKSKDLPAERRQLMLKTFASLPQRVLWKFEDDQLPGKPANVFISKWFPQPDILAHPKVKLFITHGGLLSTIESIHHGKPVLGLPFFYDQFLNVKRAKQAGFGLGLDHKTMTQQEFKGTIERLVKEPQFAETARQMSDRYRDQPMTPLDTAIWWTEYVLRHKGAYHMRVAGQDLGFFAYHSLDVLGALLGGALLILTISLVILWKIAGFGNSKKKQKKQ</sequence>
<proteinExistence type="inferred from homology"/>
<dbReference type="GeneID" id="108041899"/>
<feature type="signal peptide" evidence="5">
    <location>
        <begin position="1"/>
        <end position="19"/>
    </location>
</feature>
<feature type="chain" id="PRO_5028525015" description="UDP-glucuronosyltransferase" evidence="5">
    <location>
        <begin position="20"/>
        <end position="516"/>
    </location>
</feature>
<keyword evidence="5" id="KW-1133">Transmembrane helix</keyword>
<evidence type="ECO:0000256" key="5">
    <source>
        <dbReference type="RuleBase" id="RU362059"/>
    </source>
</evidence>
<evidence type="ECO:0000256" key="1">
    <source>
        <dbReference type="ARBA" id="ARBA00009995"/>
    </source>
</evidence>
<reference evidence="8" key="2">
    <citation type="submission" date="2025-04" db="UniProtKB">
        <authorList>
            <consortium name="RefSeq"/>
        </authorList>
    </citation>
    <scope>IDENTIFICATION</scope>
</reference>
<keyword evidence="2 4" id="KW-0328">Glycosyltransferase</keyword>
<dbReference type="Pfam" id="PF00201">
    <property type="entry name" value="UDPGT"/>
    <property type="match status" value="1"/>
</dbReference>
<dbReference type="Proteomes" id="UP001652680">
    <property type="component" value="Unassembled WGS sequence"/>
</dbReference>
<dbReference type="GO" id="GO:0015020">
    <property type="term" value="F:glucuronosyltransferase activity"/>
    <property type="evidence" value="ECO:0007669"/>
    <property type="project" value="UniProtKB-EC"/>
</dbReference>
<name>A0A6P4EKC6_DRORH</name>
<comment type="catalytic activity">
    <reaction evidence="5">
        <text>glucuronate acceptor + UDP-alpha-D-glucuronate = acceptor beta-D-glucuronoside + UDP + H(+)</text>
        <dbReference type="Rhea" id="RHEA:21032"/>
        <dbReference type="ChEBI" id="CHEBI:15378"/>
        <dbReference type="ChEBI" id="CHEBI:58052"/>
        <dbReference type="ChEBI" id="CHEBI:58223"/>
        <dbReference type="ChEBI" id="CHEBI:132367"/>
        <dbReference type="ChEBI" id="CHEBI:132368"/>
        <dbReference type="EC" id="2.4.1.17"/>
    </reaction>
</comment>
<accession>A0A6P4EKC6</accession>
<dbReference type="PANTHER" id="PTHR48043:SF159">
    <property type="entry name" value="EG:EG0003.4 PROTEIN-RELATED"/>
    <property type="match status" value="1"/>
</dbReference>
<keyword evidence="5" id="KW-0812">Transmembrane</keyword>
<feature type="transmembrane region" description="Helical" evidence="5">
    <location>
        <begin position="481"/>
        <end position="504"/>
    </location>
</feature>
<evidence type="ECO:0000256" key="4">
    <source>
        <dbReference type="RuleBase" id="RU003718"/>
    </source>
</evidence>
<dbReference type="OrthoDB" id="5835829at2759"/>
<organism evidence="8">
    <name type="scientific">Drosophila rhopaloa</name>
    <name type="common">Fruit fly</name>
    <dbReference type="NCBI Taxonomy" id="1041015"/>
    <lineage>
        <taxon>Eukaryota</taxon>
        <taxon>Metazoa</taxon>
        <taxon>Ecdysozoa</taxon>
        <taxon>Arthropoda</taxon>
        <taxon>Hexapoda</taxon>
        <taxon>Insecta</taxon>
        <taxon>Pterygota</taxon>
        <taxon>Neoptera</taxon>
        <taxon>Endopterygota</taxon>
        <taxon>Diptera</taxon>
        <taxon>Brachycera</taxon>
        <taxon>Muscomorpha</taxon>
        <taxon>Ephydroidea</taxon>
        <taxon>Drosophilidae</taxon>
        <taxon>Drosophila</taxon>
        <taxon>Sophophora</taxon>
    </lineage>
</organism>
<dbReference type="InterPro" id="IPR002213">
    <property type="entry name" value="UDP_glucos_trans"/>
</dbReference>
<dbReference type="GO" id="GO:0016020">
    <property type="term" value="C:membrane"/>
    <property type="evidence" value="ECO:0007669"/>
    <property type="project" value="UniProtKB-SubCell"/>
</dbReference>
<dbReference type="EC" id="2.4.1.17" evidence="5"/>
<dbReference type="EnsemblMetazoa" id="XM_017119959.2">
    <property type="protein sequence ID" value="XP_016975448.1"/>
    <property type="gene ID" value="LOC108041899"/>
</dbReference>
<protein>
    <recommendedName>
        <fullName evidence="5">UDP-glucuronosyltransferase</fullName>
        <ecNumber evidence="5">2.4.1.17</ecNumber>
    </recommendedName>
</protein>
<keyword evidence="5" id="KW-0472">Membrane</keyword>
<evidence type="ECO:0000313" key="8">
    <source>
        <dbReference type="RefSeq" id="XP_016975448.1"/>
    </source>
</evidence>
<dbReference type="PROSITE" id="PS00375">
    <property type="entry name" value="UDPGT"/>
    <property type="match status" value="1"/>
</dbReference>
<dbReference type="CDD" id="cd03784">
    <property type="entry name" value="GT1_Gtf-like"/>
    <property type="match status" value="1"/>
</dbReference>
<dbReference type="CTD" id="41333"/>
<reference evidence="7" key="1">
    <citation type="journal article" date="2021" name="Elife">
        <title>Highly contiguous assemblies of 101 drosophilid genomes.</title>
        <authorList>
            <person name="Kim B.Y."/>
            <person name="Wang J.R."/>
            <person name="Miller D.E."/>
            <person name="Barmina O."/>
            <person name="Delaney E."/>
            <person name="Thompson A."/>
            <person name="Comeault A.A."/>
            <person name="Peede D."/>
            <person name="D'Agostino E.R."/>
            <person name="Pelaez J."/>
            <person name="Aguilar J.M."/>
            <person name="Haji D."/>
            <person name="Matsunaga T."/>
            <person name="Armstrong E.E."/>
            <person name="Zych M."/>
            <person name="Ogawa Y."/>
            <person name="Stamenkovic-Radak M."/>
            <person name="Jelic M."/>
            <person name="Veselinovic M.S."/>
            <person name="Tanaskovic M."/>
            <person name="Eric P."/>
            <person name="Gao J.J."/>
            <person name="Katoh T.K."/>
            <person name="Toda M.J."/>
            <person name="Watabe H."/>
            <person name="Watada M."/>
            <person name="Davis J.S."/>
            <person name="Moyle L.C."/>
            <person name="Manoli G."/>
            <person name="Bertolini E."/>
            <person name="Kostal V."/>
            <person name="Hawley R.S."/>
            <person name="Takahashi A."/>
            <person name="Jones C.D."/>
            <person name="Price D.K."/>
            <person name="Whiteman N."/>
            <person name="Kopp A."/>
            <person name="Matute D.R."/>
            <person name="Petrov D.A."/>
        </authorList>
    </citation>
    <scope>NUCLEOTIDE SEQUENCE [LARGE SCALE GENOMIC DNA]</scope>
</reference>
<comment type="subcellular location">
    <subcellularLocation>
        <location evidence="5">Membrane</location>
        <topology evidence="5">Single-pass membrane protein</topology>
    </subcellularLocation>
</comment>
<comment type="similarity">
    <text evidence="1 4">Belongs to the UDP-glycosyltransferase family.</text>
</comment>
<dbReference type="InterPro" id="IPR050271">
    <property type="entry name" value="UDP-glycosyltransferase"/>
</dbReference>
<keyword evidence="3 4" id="KW-0808">Transferase</keyword>
<evidence type="ECO:0000313" key="7">
    <source>
        <dbReference type="Proteomes" id="UP001652680"/>
    </source>
</evidence>
<keyword evidence="7" id="KW-1185">Reference proteome</keyword>
<evidence type="ECO:0000256" key="2">
    <source>
        <dbReference type="ARBA" id="ARBA00022676"/>
    </source>
</evidence>
<evidence type="ECO:0000256" key="3">
    <source>
        <dbReference type="ARBA" id="ARBA00022679"/>
    </source>
</evidence>
<dbReference type="FunFam" id="3.40.50.2000:FF:000021">
    <property type="entry name" value="UDP-glucuronosyltransferase"/>
    <property type="match status" value="1"/>
</dbReference>
<evidence type="ECO:0000313" key="6">
    <source>
        <dbReference type="EnsemblMetazoa" id="XP_016975448.1"/>
    </source>
</evidence>